<evidence type="ECO:0000256" key="6">
    <source>
        <dbReference type="ARBA" id="ARBA00022824"/>
    </source>
</evidence>
<accession>A0A9D4TF12</accession>
<keyword evidence="11" id="KW-0931">ER-Golgi transport</keyword>
<evidence type="ECO:0000256" key="12">
    <source>
        <dbReference type="SAM" id="Coils"/>
    </source>
</evidence>
<feature type="region of interest" description="Disordered" evidence="13">
    <location>
        <begin position="162"/>
        <end position="186"/>
    </location>
</feature>
<proteinExistence type="inferred from homology"/>
<keyword evidence="6 11" id="KW-0256">Endoplasmic reticulum</keyword>
<dbReference type="Proteomes" id="UP001055712">
    <property type="component" value="Unassembled WGS sequence"/>
</dbReference>
<keyword evidence="4 11" id="KW-0812">Transmembrane</keyword>
<dbReference type="PANTHER" id="PTHR12701">
    <property type="entry name" value="BCR-ASSOCIATED PROTEIN, BAP"/>
    <property type="match status" value="1"/>
</dbReference>
<reference evidence="14" key="1">
    <citation type="journal article" date="2019" name="Plant J.">
        <title>Chlorella vulgaris genome assembly and annotation reveals the molecular basis for metabolic acclimation to high light conditions.</title>
        <authorList>
            <person name="Cecchin M."/>
            <person name="Marcolungo L."/>
            <person name="Rossato M."/>
            <person name="Girolomoni L."/>
            <person name="Cosentino E."/>
            <person name="Cuine S."/>
            <person name="Li-Beisson Y."/>
            <person name="Delledonne M."/>
            <person name="Ballottari M."/>
        </authorList>
    </citation>
    <scope>NUCLEOTIDE SEQUENCE</scope>
    <source>
        <strain evidence="14">211/11P</strain>
    </source>
</reference>
<gene>
    <name evidence="14" type="ORF">D9Q98_009762</name>
</gene>
<keyword evidence="8 11" id="KW-1133">Transmembrane helix</keyword>
<keyword evidence="10 11" id="KW-0472">Membrane</keyword>
<evidence type="ECO:0000256" key="5">
    <source>
        <dbReference type="ARBA" id="ARBA00022703"/>
    </source>
</evidence>
<keyword evidence="5" id="KW-0053">Apoptosis</keyword>
<evidence type="ECO:0000256" key="1">
    <source>
        <dbReference type="ARBA" id="ARBA00004477"/>
    </source>
</evidence>
<keyword evidence="15" id="KW-1185">Reference proteome</keyword>
<dbReference type="GO" id="GO:0070973">
    <property type="term" value="P:protein localization to endoplasmic reticulum exit site"/>
    <property type="evidence" value="ECO:0007669"/>
    <property type="project" value="UniProtKB-UniRule"/>
</dbReference>
<evidence type="ECO:0000256" key="11">
    <source>
        <dbReference type="RuleBase" id="RU367026"/>
    </source>
</evidence>
<reference evidence="14" key="2">
    <citation type="submission" date="2020-11" db="EMBL/GenBank/DDBJ databases">
        <authorList>
            <person name="Cecchin M."/>
            <person name="Marcolungo L."/>
            <person name="Rossato M."/>
            <person name="Girolomoni L."/>
            <person name="Cosentino E."/>
            <person name="Cuine S."/>
            <person name="Li-Beisson Y."/>
            <person name="Delledonne M."/>
            <person name="Ballottari M."/>
        </authorList>
    </citation>
    <scope>NUCLEOTIDE SEQUENCE</scope>
    <source>
        <strain evidence="14">211/11P</strain>
        <tissue evidence="14">Whole cell</tissue>
    </source>
</reference>
<keyword evidence="7 11" id="KW-0653">Protein transport</keyword>
<feature type="coiled-coil region" evidence="12">
    <location>
        <begin position="216"/>
        <end position="264"/>
    </location>
</feature>
<comment type="function">
    <text evidence="11">May play a role in anterograde transport of membrane proteins from the endoplasmic reticulum to the Golgi.</text>
</comment>
<evidence type="ECO:0000256" key="3">
    <source>
        <dbReference type="ARBA" id="ARBA00022448"/>
    </source>
</evidence>
<sequence length="275" mass="29555">MAGQLGFTLPLLVILALESLTGVLLLCPKPLNTPAILLYRSTYTQIGATVFYTIASLLLLLMITPLYETWRLYQTAGMAADNGDATTLKAMLSAGDSEQQQAATMLSFTLTASSLALMFFLRKLGAVLAVCDQQSASETAMLKQVEGLQSEYARVADNVAGEEPAGSAATTTHDAQPGGKSEEAVAASKLSDEEVAQMRKLVSSLQEMNSTLSCRVEKANRAHHQAETDLAAVRTQSKGLESEYDRLLAEHDDLKRQLQRAGMAPTGILTPKKDE</sequence>
<dbReference type="EMBL" id="SIDB01000014">
    <property type="protein sequence ID" value="KAI3423928.1"/>
    <property type="molecule type" value="Genomic_DNA"/>
</dbReference>
<dbReference type="FunFam" id="1.20.5.110:FF:000011">
    <property type="entry name" value="B-cell receptor-associated protein 29"/>
    <property type="match status" value="1"/>
</dbReference>
<organism evidence="14 15">
    <name type="scientific">Chlorella vulgaris</name>
    <name type="common">Green alga</name>
    <dbReference type="NCBI Taxonomy" id="3077"/>
    <lineage>
        <taxon>Eukaryota</taxon>
        <taxon>Viridiplantae</taxon>
        <taxon>Chlorophyta</taxon>
        <taxon>core chlorophytes</taxon>
        <taxon>Trebouxiophyceae</taxon>
        <taxon>Chlorellales</taxon>
        <taxon>Chlorellaceae</taxon>
        <taxon>Chlorella clade</taxon>
        <taxon>Chlorella</taxon>
    </lineage>
</organism>
<evidence type="ECO:0000313" key="14">
    <source>
        <dbReference type="EMBL" id="KAI3423928.1"/>
    </source>
</evidence>
<dbReference type="OrthoDB" id="513558at2759"/>
<keyword evidence="3 11" id="KW-0813">Transport</keyword>
<dbReference type="PANTHER" id="PTHR12701:SF20">
    <property type="entry name" value="ENDOPLASMIC RETICULUM TRANSMEMBRANE PROTEIN"/>
    <property type="match status" value="1"/>
</dbReference>
<evidence type="ECO:0000256" key="10">
    <source>
        <dbReference type="ARBA" id="ARBA00023136"/>
    </source>
</evidence>
<protein>
    <recommendedName>
        <fullName evidence="11">Endoplasmic reticulum transmembrane protein</fullName>
    </recommendedName>
</protein>
<comment type="subcellular location">
    <subcellularLocation>
        <location evidence="1 11">Endoplasmic reticulum membrane</location>
        <topology evidence="1 11">Multi-pass membrane protein</topology>
    </subcellularLocation>
</comment>
<dbReference type="GO" id="GO:0006888">
    <property type="term" value="P:endoplasmic reticulum to Golgi vesicle-mediated transport"/>
    <property type="evidence" value="ECO:0007669"/>
    <property type="project" value="UniProtKB-UniRule"/>
</dbReference>
<dbReference type="GO" id="GO:0006886">
    <property type="term" value="P:intracellular protein transport"/>
    <property type="evidence" value="ECO:0007669"/>
    <property type="project" value="UniProtKB-UniRule"/>
</dbReference>
<comment type="caution">
    <text evidence="11">Lacks conserved residue(s) required for the propagation of feature annotation.</text>
</comment>
<evidence type="ECO:0000313" key="15">
    <source>
        <dbReference type="Proteomes" id="UP001055712"/>
    </source>
</evidence>
<dbReference type="GO" id="GO:0005789">
    <property type="term" value="C:endoplasmic reticulum membrane"/>
    <property type="evidence" value="ECO:0007669"/>
    <property type="project" value="UniProtKB-SubCell"/>
</dbReference>
<evidence type="ECO:0000256" key="13">
    <source>
        <dbReference type="SAM" id="MobiDB-lite"/>
    </source>
</evidence>
<evidence type="ECO:0000256" key="4">
    <source>
        <dbReference type="ARBA" id="ARBA00022692"/>
    </source>
</evidence>
<comment type="caution">
    <text evidence="14">The sequence shown here is derived from an EMBL/GenBank/DDBJ whole genome shotgun (WGS) entry which is preliminary data.</text>
</comment>
<dbReference type="AlphaFoldDB" id="A0A9D4TF12"/>
<evidence type="ECO:0000256" key="9">
    <source>
        <dbReference type="ARBA" id="ARBA00023054"/>
    </source>
</evidence>
<feature type="transmembrane region" description="Helical" evidence="11">
    <location>
        <begin position="48"/>
        <end position="67"/>
    </location>
</feature>
<name>A0A9D4TF12_CHLVU</name>
<dbReference type="Gene3D" id="1.20.5.110">
    <property type="match status" value="1"/>
</dbReference>
<comment type="similarity">
    <text evidence="2 11">Belongs to the BCAP29/BCAP31 family.</text>
</comment>
<keyword evidence="9 12" id="KW-0175">Coiled coil</keyword>
<feature type="transmembrane region" description="Helical" evidence="11">
    <location>
        <begin position="6"/>
        <end position="27"/>
    </location>
</feature>
<evidence type="ECO:0000256" key="8">
    <source>
        <dbReference type="ARBA" id="ARBA00022989"/>
    </source>
</evidence>
<evidence type="ECO:0000256" key="2">
    <source>
        <dbReference type="ARBA" id="ARBA00007956"/>
    </source>
</evidence>
<dbReference type="InterPro" id="IPR008417">
    <property type="entry name" value="BAP29/BAP31"/>
</dbReference>
<evidence type="ECO:0000256" key="7">
    <source>
        <dbReference type="ARBA" id="ARBA00022927"/>
    </source>
</evidence>